<dbReference type="OrthoDB" id="9807542at2"/>
<dbReference type="InterPro" id="IPR015947">
    <property type="entry name" value="PUA-like_sf"/>
</dbReference>
<gene>
    <name evidence="2" type="ORF">SAMN05444267_100742</name>
</gene>
<dbReference type="Gene3D" id="3.10.400.10">
    <property type="entry name" value="Sulfate adenylyltransferase"/>
    <property type="match status" value="1"/>
</dbReference>
<dbReference type="SUPFAM" id="SSF88697">
    <property type="entry name" value="PUA domain-like"/>
    <property type="match status" value="1"/>
</dbReference>
<dbReference type="SMART" id="SM01022">
    <property type="entry name" value="ASCH"/>
    <property type="match status" value="1"/>
</dbReference>
<dbReference type="InterPro" id="IPR007374">
    <property type="entry name" value="ASCH_domain"/>
</dbReference>
<dbReference type="PANTHER" id="PTHR39203">
    <property type="entry name" value="CYTOPLASMIC PROTEIN-RELATED"/>
    <property type="match status" value="1"/>
</dbReference>
<dbReference type="RefSeq" id="WP_073291815.1">
    <property type="nucleotide sequence ID" value="NZ_FRAV01000007.1"/>
</dbReference>
<dbReference type="InterPro" id="IPR009326">
    <property type="entry name" value="DUF984"/>
</dbReference>
<accession>A0A1M6UU59</accession>
<dbReference type="PANTHER" id="PTHR39203:SF1">
    <property type="entry name" value="CYTOPLASMIC PROTEIN"/>
    <property type="match status" value="1"/>
</dbReference>
<proteinExistence type="predicted"/>
<dbReference type="AlphaFoldDB" id="A0A1M6UU59"/>
<organism evidence="2 3">
    <name type="scientific">Chryseobacterium polytrichastri</name>
    <dbReference type="NCBI Taxonomy" id="1302687"/>
    <lineage>
        <taxon>Bacteria</taxon>
        <taxon>Pseudomonadati</taxon>
        <taxon>Bacteroidota</taxon>
        <taxon>Flavobacteriia</taxon>
        <taxon>Flavobacteriales</taxon>
        <taxon>Weeksellaceae</taxon>
        <taxon>Chryseobacterium group</taxon>
        <taxon>Chryseobacterium</taxon>
    </lineage>
</organism>
<sequence>MFSDHITTYWNQFLGSIKESSSQPLDFSGSFHFGGKEDATSIAALVATGSKTSTGSLLWGYECENKPIPSIGEYNIITDSDDMPVCIIQTTTLSIIPFDEVGEQFAFDGGEGDRSLEGWREMYWEYIQSECERIQKIPTMKTPMVCEYFKVVYNEPFQQEFK</sequence>
<dbReference type="Pfam" id="PF04266">
    <property type="entry name" value="ASCH"/>
    <property type="match status" value="1"/>
</dbReference>
<dbReference type="PIRSF" id="PIRSF021320">
    <property type="entry name" value="DUF984"/>
    <property type="match status" value="1"/>
</dbReference>
<name>A0A1M6UU59_9FLAO</name>
<evidence type="ECO:0000313" key="3">
    <source>
        <dbReference type="Proteomes" id="UP000184364"/>
    </source>
</evidence>
<evidence type="ECO:0000313" key="2">
    <source>
        <dbReference type="EMBL" id="SHK72586.1"/>
    </source>
</evidence>
<dbReference type="EMBL" id="FRAV01000007">
    <property type="protein sequence ID" value="SHK72586.1"/>
    <property type="molecule type" value="Genomic_DNA"/>
</dbReference>
<dbReference type="CDD" id="cd06553">
    <property type="entry name" value="ASCH_Ef3133_like"/>
    <property type="match status" value="1"/>
</dbReference>
<protein>
    <submittedName>
        <fullName evidence="2">Uncharacterized protein YhfF</fullName>
    </submittedName>
</protein>
<keyword evidence="3" id="KW-1185">Reference proteome</keyword>
<evidence type="ECO:0000259" key="1">
    <source>
        <dbReference type="SMART" id="SM01022"/>
    </source>
</evidence>
<feature type="domain" description="ASCH" evidence="1">
    <location>
        <begin position="31"/>
        <end position="153"/>
    </location>
</feature>
<reference evidence="3" key="1">
    <citation type="submission" date="2016-11" db="EMBL/GenBank/DDBJ databases">
        <authorList>
            <person name="Varghese N."/>
            <person name="Submissions S."/>
        </authorList>
    </citation>
    <scope>NUCLEOTIDE SEQUENCE [LARGE SCALE GENOMIC DNA]</scope>
    <source>
        <strain evidence="3">DSM 26899</strain>
    </source>
</reference>
<dbReference type="Proteomes" id="UP000184364">
    <property type="component" value="Unassembled WGS sequence"/>
</dbReference>